<organism evidence="2 3">
    <name type="scientific">Bifidobacterium gallicum DSM 20093 = LMG 11596</name>
    <dbReference type="NCBI Taxonomy" id="561180"/>
    <lineage>
        <taxon>Bacteria</taxon>
        <taxon>Bacillati</taxon>
        <taxon>Actinomycetota</taxon>
        <taxon>Actinomycetes</taxon>
        <taxon>Bifidobacteriales</taxon>
        <taxon>Bifidobacteriaceae</taxon>
        <taxon>Bifidobacterium</taxon>
    </lineage>
</organism>
<evidence type="ECO:0000313" key="2">
    <source>
        <dbReference type="EMBL" id="EFA23039.1"/>
    </source>
</evidence>
<feature type="region of interest" description="Disordered" evidence="1">
    <location>
        <begin position="1"/>
        <end position="41"/>
    </location>
</feature>
<feature type="compositionally biased region" description="Basic residues" evidence="1">
    <location>
        <begin position="1"/>
        <end position="17"/>
    </location>
</feature>
<evidence type="ECO:0000256" key="1">
    <source>
        <dbReference type="SAM" id="MobiDB-lite"/>
    </source>
</evidence>
<gene>
    <name evidence="2" type="ORF">BIFGAL_03143</name>
</gene>
<dbReference type="AlphaFoldDB" id="D1NTI5"/>
<protein>
    <submittedName>
        <fullName evidence="2">Uncharacterized protein</fullName>
    </submittedName>
</protein>
<dbReference type="EMBL" id="ABXB03000002">
    <property type="protein sequence ID" value="EFA23039.1"/>
    <property type="molecule type" value="Genomic_DNA"/>
</dbReference>
<accession>D1NTI5</accession>
<dbReference type="Proteomes" id="UP000003656">
    <property type="component" value="Unassembled WGS sequence"/>
</dbReference>
<proteinExistence type="predicted"/>
<evidence type="ECO:0000313" key="3">
    <source>
        <dbReference type="Proteomes" id="UP000003656"/>
    </source>
</evidence>
<reference evidence="2 3" key="1">
    <citation type="submission" date="2009-11" db="EMBL/GenBank/DDBJ databases">
        <authorList>
            <person name="Weinstock G."/>
            <person name="Sodergren E."/>
            <person name="Clifton S."/>
            <person name="Fulton L."/>
            <person name="Fulton B."/>
            <person name="Courtney L."/>
            <person name="Fronick C."/>
            <person name="Harrison M."/>
            <person name="Strong C."/>
            <person name="Farmer C."/>
            <person name="Delahaunty K."/>
            <person name="Markovic C."/>
            <person name="Hall O."/>
            <person name="Minx P."/>
            <person name="Tomlinson C."/>
            <person name="Mitreva M."/>
            <person name="Nelson J."/>
            <person name="Hou S."/>
            <person name="Wollam A."/>
            <person name="Pepin K.H."/>
            <person name="Johnson M."/>
            <person name="Bhonagiri V."/>
            <person name="Nash W.E."/>
            <person name="Warren W."/>
            <person name="Chinwalla A."/>
            <person name="Mardis E.R."/>
            <person name="Wilson R.K."/>
        </authorList>
    </citation>
    <scope>NUCLEOTIDE SEQUENCE [LARGE SCALE GENOMIC DNA]</scope>
    <source>
        <strain evidence="2 3">DSM 20093</strain>
    </source>
</reference>
<name>D1NTI5_9BIFI</name>
<comment type="caution">
    <text evidence="2">The sequence shown here is derived from an EMBL/GenBank/DDBJ whole genome shotgun (WGS) entry which is preliminary data.</text>
</comment>
<sequence length="41" mass="4594">MIPVRHQWRAGHTRAPRKRGDDPGAASWLDVSIRCSPQARG</sequence>